<evidence type="ECO:0000256" key="2">
    <source>
        <dbReference type="ARBA" id="ARBA00022840"/>
    </source>
</evidence>
<gene>
    <name evidence="4" type="ORF">UFOVP63_20</name>
</gene>
<dbReference type="Gene3D" id="3.40.50.300">
    <property type="entry name" value="P-loop containing nucleotide triphosphate hydrolases"/>
    <property type="match status" value="1"/>
</dbReference>
<dbReference type="GO" id="GO:0005524">
    <property type="term" value="F:ATP binding"/>
    <property type="evidence" value="ECO:0007669"/>
    <property type="project" value="UniProtKB-KW"/>
</dbReference>
<dbReference type="InterPro" id="IPR027417">
    <property type="entry name" value="P-loop_NTPase"/>
</dbReference>
<dbReference type="Pfam" id="PF02562">
    <property type="entry name" value="PhoH"/>
    <property type="match status" value="1"/>
</dbReference>
<name>A0A6J5KQK5_9CAUD</name>
<protein>
    <submittedName>
        <fullName evidence="4">PhoH Phosphate starvation-inducible protein PhoH, predicted ATPase</fullName>
    </submittedName>
</protein>
<proteinExistence type="predicted"/>
<dbReference type="InterPro" id="IPR003714">
    <property type="entry name" value="PhoH"/>
</dbReference>
<evidence type="ECO:0000256" key="1">
    <source>
        <dbReference type="ARBA" id="ARBA00022741"/>
    </source>
</evidence>
<evidence type="ECO:0000313" key="4">
    <source>
        <dbReference type="EMBL" id="CAB4124668.1"/>
    </source>
</evidence>
<reference evidence="4" key="1">
    <citation type="submission" date="2020-04" db="EMBL/GenBank/DDBJ databases">
        <authorList>
            <person name="Chiriac C."/>
            <person name="Salcher M."/>
            <person name="Ghai R."/>
            <person name="Kavagutti S V."/>
        </authorList>
    </citation>
    <scope>NUCLEOTIDE SEQUENCE</scope>
</reference>
<dbReference type="SUPFAM" id="SSF52540">
    <property type="entry name" value="P-loop containing nucleoside triphosphate hydrolases"/>
    <property type="match status" value="1"/>
</dbReference>
<dbReference type="PANTHER" id="PTHR30473">
    <property type="entry name" value="PROTEIN PHOH"/>
    <property type="match status" value="1"/>
</dbReference>
<organism evidence="4">
    <name type="scientific">uncultured Caudovirales phage</name>
    <dbReference type="NCBI Taxonomy" id="2100421"/>
    <lineage>
        <taxon>Viruses</taxon>
        <taxon>Duplodnaviria</taxon>
        <taxon>Heunggongvirae</taxon>
        <taxon>Uroviricota</taxon>
        <taxon>Caudoviricetes</taxon>
        <taxon>Peduoviridae</taxon>
        <taxon>Maltschvirus</taxon>
        <taxon>Maltschvirus maltsch</taxon>
    </lineage>
</organism>
<dbReference type="EMBL" id="LR796183">
    <property type="protein sequence ID" value="CAB4124668.1"/>
    <property type="molecule type" value="Genomic_DNA"/>
</dbReference>
<accession>A0A6J5KQK5</accession>
<evidence type="ECO:0000259" key="3">
    <source>
        <dbReference type="Pfam" id="PF02562"/>
    </source>
</evidence>
<sequence length="225" mass="25127">MSYKVTQLAKRRTKFIEEPKVPPIRPKTDKQREYLYALQHSEQIFAVGPAGTGKTWLPSAYAADLLQAKRVSKIILTRPNVPAGPSIGFFPGTLEEKMAPWALPFTETMKERIGAGPLEYHLKSGNIEIVPFETMRGRSFKECFVIVDEAQNLTPSEMYMVVTRIGEDSRLVVTGDVAQKDITGMSGLTKALNIIEEGHIEASIVVFDSDDIVRGGVCRQWVKAW</sequence>
<dbReference type="PANTHER" id="PTHR30473:SF3">
    <property type="entry name" value="PROTEIN PHOH"/>
    <property type="match status" value="1"/>
</dbReference>
<keyword evidence="1" id="KW-0547">Nucleotide-binding</keyword>
<keyword evidence="2" id="KW-0067">ATP-binding</keyword>
<dbReference type="InterPro" id="IPR051451">
    <property type="entry name" value="PhoH2-like"/>
</dbReference>
<feature type="domain" description="PhoH-like protein" evidence="3">
    <location>
        <begin position="24"/>
        <end position="224"/>
    </location>
</feature>